<keyword evidence="3" id="KW-1185">Reference proteome</keyword>
<dbReference type="AlphaFoldDB" id="A0A563TZM0"/>
<keyword evidence="1" id="KW-0812">Transmembrane</keyword>
<proteinExistence type="predicted"/>
<evidence type="ECO:0000313" key="3">
    <source>
        <dbReference type="Proteomes" id="UP000320042"/>
    </source>
</evidence>
<keyword evidence="1" id="KW-0472">Membrane</keyword>
<reference evidence="2 3" key="1">
    <citation type="submission" date="2019-07" db="EMBL/GenBank/DDBJ databases">
        <authorList>
            <person name="Kim J."/>
        </authorList>
    </citation>
    <scope>NUCLEOTIDE SEQUENCE [LARGE SCALE GENOMIC DNA]</scope>
    <source>
        <strain evidence="3">dk17</strain>
    </source>
</reference>
<dbReference type="RefSeq" id="WP_146383343.1">
    <property type="nucleotide sequence ID" value="NZ_VOEJ01000010.1"/>
</dbReference>
<evidence type="ECO:0000313" key="2">
    <source>
        <dbReference type="EMBL" id="TWR24816.1"/>
    </source>
</evidence>
<dbReference type="InterPro" id="IPR032522">
    <property type="entry name" value="DUF4961"/>
</dbReference>
<dbReference type="EMBL" id="VOEJ01000010">
    <property type="protein sequence ID" value="TWR24816.1"/>
    <property type="molecule type" value="Genomic_DNA"/>
</dbReference>
<name>A0A563TZM0_9SPHI</name>
<feature type="transmembrane region" description="Helical" evidence="1">
    <location>
        <begin position="12"/>
        <end position="32"/>
    </location>
</feature>
<gene>
    <name evidence="2" type="ORF">FPZ43_18140</name>
</gene>
<dbReference type="Pfam" id="PF16328">
    <property type="entry name" value="DUF4961"/>
    <property type="match status" value="1"/>
</dbReference>
<dbReference type="OrthoDB" id="1406466at2"/>
<accession>A0A563TZM0</accession>
<evidence type="ECO:0000256" key="1">
    <source>
        <dbReference type="SAM" id="Phobius"/>
    </source>
</evidence>
<organism evidence="2 3">
    <name type="scientific">Mucilaginibacter pallidiroseus</name>
    <dbReference type="NCBI Taxonomy" id="2599295"/>
    <lineage>
        <taxon>Bacteria</taxon>
        <taxon>Pseudomonadati</taxon>
        <taxon>Bacteroidota</taxon>
        <taxon>Sphingobacteriia</taxon>
        <taxon>Sphingobacteriales</taxon>
        <taxon>Sphingobacteriaceae</taxon>
        <taxon>Mucilaginibacter</taxon>
    </lineage>
</organism>
<protein>
    <submittedName>
        <fullName evidence="2">DUF4961 domain-containing protein</fullName>
    </submittedName>
</protein>
<keyword evidence="1" id="KW-1133">Transmembrane helix</keyword>
<sequence length="328" mass="35927">MKKSLQNTRKKLIRYVTLFMFILLLSNCEFVINSIVQPKTANAGDQITATLDANFRVDGAQTNRIIVGILAPKSWKLGQNTTISYTSIKGNGVLTLIPASEVAASAKNGENWATRMRNKLGIGPNYIDDMEWVPFRTTTSLTAVGEDVKAVFTIKMKVGVDGLNTSVKLGYIVCNNTDGLDDGSPNLWPVKYADCLEVAGTGDLIDYCNPALSVINPVKSLDNDYQSISFDNTIIKTALQGEQDIYICATAHTSDGKNITVCGREDRSRLQQTATNKFSITLWPRGYFKVDASQTITSIDYTFTDETGAKIVGVGNTEVPFVLKFNCN</sequence>
<dbReference type="Proteomes" id="UP000320042">
    <property type="component" value="Unassembled WGS sequence"/>
</dbReference>
<comment type="caution">
    <text evidence="2">The sequence shown here is derived from an EMBL/GenBank/DDBJ whole genome shotgun (WGS) entry which is preliminary data.</text>
</comment>